<reference evidence="3 4" key="1">
    <citation type="submission" date="2018-12" db="EMBL/GenBank/DDBJ databases">
        <title>Sequencing of bacterial isolates from soil warming experiment in Harvard Forest, Massachusetts, USA.</title>
        <authorList>
            <person name="Deangelis K."/>
        </authorList>
    </citation>
    <scope>NUCLEOTIDE SEQUENCE [LARGE SCALE GENOMIC DNA]</scope>
    <source>
        <strain evidence="3 4">EB153</strain>
    </source>
</reference>
<dbReference type="Pfam" id="PF13602">
    <property type="entry name" value="ADH_zinc_N_2"/>
    <property type="match status" value="1"/>
</dbReference>
<dbReference type="InterPro" id="IPR011032">
    <property type="entry name" value="GroES-like_sf"/>
</dbReference>
<keyword evidence="1" id="KW-0560">Oxidoreductase</keyword>
<dbReference type="SUPFAM" id="SSF51735">
    <property type="entry name" value="NAD(P)-binding Rossmann-fold domains"/>
    <property type="match status" value="1"/>
</dbReference>
<keyword evidence="4" id="KW-1185">Reference proteome</keyword>
<dbReference type="Gene3D" id="3.90.180.10">
    <property type="entry name" value="Medium-chain alcohol dehydrogenases, catalytic domain"/>
    <property type="match status" value="1"/>
</dbReference>
<protein>
    <submittedName>
        <fullName evidence="3">NADPH:quinone reductase-like Zn-dependent oxidoreductase</fullName>
    </submittedName>
</protein>
<dbReference type="OrthoDB" id="9792162at2"/>
<dbReference type="SUPFAM" id="SSF50129">
    <property type="entry name" value="GroES-like"/>
    <property type="match status" value="1"/>
</dbReference>
<feature type="domain" description="Enoyl reductase (ER)" evidence="2">
    <location>
        <begin position="8"/>
        <end position="304"/>
    </location>
</feature>
<dbReference type="GO" id="GO:0016616">
    <property type="term" value="F:oxidoreductase activity, acting on the CH-OH group of donors, NAD or NADP as acceptor"/>
    <property type="evidence" value="ECO:0007669"/>
    <property type="project" value="UniProtKB-ARBA"/>
</dbReference>
<sequence length="308" mass="32457">MKAIQLSNATGGVTLVEVDVSKPAAAPGEVLVKVHAAGVIHTELGWYPTTHTKTGEPRTGAVPGHEFSGVVAAVGDGVTGIDVGQEIYGMNDWFADGATAEYCVTLPGSIAAKPKSLTHVEAASVPISALTAWQGLFDRAKLQAGERVLVHGGAGAVGIFIVQLARSRGAHVIATASEHTLAFVSELGVDEVIDYQKEQFEDRVRKVDIVFDTVGGETLQRSWGVLKPEGRMVTIASDVEGTDDPKLKAAFFIVEPNRDQLTEVARMLDAGTLRTFVGATVPLEKAEEAYAGDYVKGGPGKIVVVVKE</sequence>
<dbReference type="Pfam" id="PF08240">
    <property type="entry name" value="ADH_N"/>
    <property type="match status" value="1"/>
</dbReference>
<dbReference type="Gene3D" id="3.40.50.720">
    <property type="entry name" value="NAD(P)-binding Rossmann-like Domain"/>
    <property type="match status" value="1"/>
</dbReference>
<gene>
    <name evidence="3" type="ORF">EDE15_2961</name>
</gene>
<name>A0A428MKP6_9BACT</name>
<dbReference type="InterPro" id="IPR020843">
    <property type="entry name" value="ER"/>
</dbReference>
<accession>A0A428MKP6</accession>
<dbReference type="Proteomes" id="UP000269669">
    <property type="component" value="Unassembled WGS sequence"/>
</dbReference>
<dbReference type="InterPro" id="IPR002328">
    <property type="entry name" value="ADH_Zn_CS"/>
</dbReference>
<evidence type="ECO:0000313" key="3">
    <source>
        <dbReference type="EMBL" id="RSL17427.1"/>
    </source>
</evidence>
<dbReference type="AlphaFoldDB" id="A0A428MKP6"/>
<dbReference type="RefSeq" id="WP_125485917.1">
    <property type="nucleotide sequence ID" value="NZ_RSDW01000001.1"/>
</dbReference>
<comment type="caution">
    <text evidence="3">The sequence shown here is derived from an EMBL/GenBank/DDBJ whole genome shotgun (WGS) entry which is preliminary data.</text>
</comment>
<evidence type="ECO:0000259" key="2">
    <source>
        <dbReference type="SMART" id="SM00829"/>
    </source>
</evidence>
<dbReference type="InterPro" id="IPR013154">
    <property type="entry name" value="ADH-like_N"/>
</dbReference>
<dbReference type="CDD" id="cd05289">
    <property type="entry name" value="MDR_like_2"/>
    <property type="match status" value="1"/>
</dbReference>
<dbReference type="GO" id="GO:0008270">
    <property type="term" value="F:zinc ion binding"/>
    <property type="evidence" value="ECO:0007669"/>
    <property type="project" value="InterPro"/>
</dbReference>
<dbReference type="SMART" id="SM00829">
    <property type="entry name" value="PKS_ER"/>
    <property type="match status" value="1"/>
</dbReference>
<dbReference type="PANTHER" id="PTHR11695">
    <property type="entry name" value="ALCOHOL DEHYDROGENASE RELATED"/>
    <property type="match status" value="1"/>
</dbReference>
<dbReference type="EMBL" id="RSDW01000001">
    <property type="protein sequence ID" value="RSL17427.1"/>
    <property type="molecule type" value="Genomic_DNA"/>
</dbReference>
<proteinExistence type="predicted"/>
<evidence type="ECO:0000313" key="4">
    <source>
        <dbReference type="Proteomes" id="UP000269669"/>
    </source>
</evidence>
<organism evidence="3 4">
    <name type="scientific">Edaphobacter aggregans</name>
    <dbReference type="NCBI Taxonomy" id="570835"/>
    <lineage>
        <taxon>Bacteria</taxon>
        <taxon>Pseudomonadati</taxon>
        <taxon>Acidobacteriota</taxon>
        <taxon>Terriglobia</taxon>
        <taxon>Terriglobales</taxon>
        <taxon>Acidobacteriaceae</taxon>
        <taxon>Edaphobacter</taxon>
    </lineage>
</organism>
<dbReference type="PANTHER" id="PTHR11695:SF294">
    <property type="entry name" value="RETICULON-4-INTERACTING PROTEIN 1, MITOCHONDRIAL"/>
    <property type="match status" value="1"/>
</dbReference>
<evidence type="ECO:0000256" key="1">
    <source>
        <dbReference type="ARBA" id="ARBA00023002"/>
    </source>
</evidence>
<dbReference type="InterPro" id="IPR036291">
    <property type="entry name" value="NAD(P)-bd_dom_sf"/>
</dbReference>
<dbReference type="PROSITE" id="PS00059">
    <property type="entry name" value="ADH_ZINC"/>
    <property type="match status" value="1"/>
</dbReference>
<dbReference type="InterPro" id="IPR050700">
    <property type="entry name" value="YIM1/Zinc_Alcohol_DH_Fams"/>
</dbReference>